<accession>A0AAJ0EBA6</accession>
<evidence type="ECO:0000313" key="2">
    <source>
        <dbReference type="EMBL" id="KAK1633412.1"/>
    </source>
</evidence>
<comment type="caution">
    <text evidence="2">The sequence shown here is derived from an EMBL/GenBank/DDBJ whole genome shotgun (WGS) entry which is preliminary data.</text>
</comment>
<proteinExistence type="predicted"/>
<feature type="compositionally biased region" description="Basic and acidic residues" evidence="1">
    <location>
        <begin position="25"/>
        <end position="58"/>
    </location>
</feature>
<evidence type="ECO:0000256" key="1">
    <source>
        <dbReference type="SAM" id="MobiDB-lite"/>
    </source>
</evidence>
<dbReference type="RefSeq" id="XP_060442019.1">
    <property type="nucleotide sequence ID" value="XM_060596217.1"/>
</dbReference>
<dbReference type="Proteomes" id="UP001243989">
    <property type="component" value="Unassembled WGS sequence"/>
</dbReference>
<dbReference type="AlphaFoldDB" id="A0AAJ0EBA6"/>
<organism evidence="2 3">
    <name type="scientific">Colletotrichum phormii</name>
    <dbReference type="NCBI Taxonomy" id="359342"/>
    <lineage>
        <taxon>Eukaryota</taxon>
        <taxon>Fungi</taxon>
        <taxon>Dikarya</taxon>
        <taxon>Ascomycota</taxon>
        <taxon>Pezizomycotina</taxon>
        <taxon>Sordariomycetes</taxon>
        <taxon>Hypocreomycetidae</taxon>
        <taxon>Glomerellales</taxon>
        <taxon>Glomerellaceae</taxon>
        <taxon>Colletotrichum</taxon>
        <taxon>Colletotrichum acutatum species complex</taxon>
    </lineage>
</organism>
<name>A0AAJ0EBA6_9PEZI</name>
<sequence length="58" mass="6652">MLVGPQQQLLAGDQRRKVGSATNTKVRDRRTGDKPRDDSEPDRHLDLKIGHRKYGEVR</sequence>
<protein>
    <submittedName>
        <fullName evidence="2">Uncharacterized protein</fullName>
    </submittedName>
</protein>
<reference evidence="2" key="1">
    <citation type="submission" date="2021-06" db="EMBL/GenBank/DDBJ databases">
        <title>Comparative genomics, transcriptomics and evolutionary studies reveal genomic signatures of adaptation to plant cell wall in hemibiotrophic fungi.</title>
        <authorList>
            <consortium name="DOE Joint Genome Institute"/>
            <person name="Baroncelli R."/>
            <person name="Diaz J.F."/>
            <person name="Benocci T."/>
            <person name="Peng M."/>
            <person name="Battaglia E."/>
            <person name="Haridas S."/>
            <person name="Andreopoulos W."/>
            <person name="Labutti K."/>
            <person name="Pangilinan J."/>
            <person name="Floch G.L."/>
            <person name="Makela M.R."/>
            <person name="Henrissat B."/>
            <person name="Grigoriev I.V."/>
            <person name="Crouch J.A."/>
            <person name="De Vries R.P."/>
            <person name="Sukno S.A."/>
            <person name="Thon M.R."/>
        </authorList>
    </citation>
    <scope>NUCLEOTIDE SEQUENCE</scope>
    <source>
        <strain evidence="2">CBS 102054</strain>
    </source>
</reference>
<dbReference type="EMBL" id="JAHMHQ010000018">
    <property type="protein sequence ID" value="KAK1633412.1"/>
    <property type="molecule type" value="Genomic_DNA"/>
</dbReference>
<keyword evidence="3" id="KW-1185">Reference proteome</keyword>
<gene>
    <name evidence="2" type="ORF">BDP81DRAFT_73452</name>
</gene>
<evidence type="ECO:0000313" key="3">
    <source>
        <dbReference type="Proteomes" id="UP001243989"/>
    </source>
</evidence>
<dbReference type="GeneID" id="85481079"/>
<feature type="region of interest" description="Disordered" evidence="1">
    <location>
        <begin position="1"/>
        <end position="58"/>
    </location>
</feature>